<evidence type="ECO:0000313" key="1">
    <source>
        <dbReference type="EMBL" id="KIK49057.1"/>
    </source>
</evidence>
<organism evidence="1 2">
    <name type="scientific">Suillus luteus UH-Slu-Lm8-n1</name>
    <dbReference type="NCBI Taxonomy" id="930992"/>
    <lineage>
        <taxon>Eukaryota</taxon>
        <taxon>Fungi</taxon>
        <taxon>Dikarya</taxon>
        <taxon>Basidiomycota</taxon>
        <taxon>Agaricomycotina</taxon>
        <taxon>Agaricomycetes</taxon>
        <taxon>Agaricomycetidae</taxon>
        <taxon>Boletales</taxon>
        <taxon>Suillineae</taxon>
        <taxon>Suillaceae</taxon>
        <taxon>Suillus</taxon>
    </lineage>
</organism>
<sequence length="103" mass="11693">MQPNSLVFHVRHVRIKVASEPPLYAFGLHGQLQHNRLRHAISPNYGNVRTIGSLDASLHFKLWIPNTSLSSLIRRGLLSSWTVYHVSASIRVQKDSIRLTKCP</sequence>
<gene>
    <name evidence="1" type="ORF">CY34DRAFT_432372</name>
</gene>
<keyword evidence="2" id="KW-1185">Reference proteome</keyword>
<reference evidence="1 2" key="1">
    <citation type="submission" date="2014-04" db="EMBL/GenBank/DDBJ databases">
        <authorList>
            <consortium name="DOE Joint Genome Institute"/>
            <person name="Kuo A."/>
            <person name="Ruytinx J."/>
            <person name="Rineau F."/>
            <person name="Colpaert J."/>
            <person name="Kohler A."/>
            <person name="Nagy L.G."/>
            <person name="Floudas D."/>
            <person name="Copeland A."/>
            <person name="Barry K.W."/>
            <person name="Cichocki N."/>
            <person name="Veneault-Fourrey C."/>
            <person name="LaButti K."/>
            <person name="Lindquist E.A."/>
            <person name="Lipzen A."/>
            <person name="Lundell T."/>
            <person name="Morin E."/>
            <person name="Murat C."/>
            <person name="Sun H."/>
            <person name="Tunlid A."/>
            <person name="Henrissat B."/>
            <person name="Grigoriev I.V."/>
            <person name="Hibbett D.S."/>
            <person name="Martin F."/>
            <person name="Nordberg H.P."/>
            <person name="Cantor M.N."/>
            <person name="Hua S.X."/>
        </authorList>
    </citation>
    <scope>NUCLEOTIDE SEQUENCE [LARGE SCALE GENOMIC DNA]</scope>
    <source>
        <strain evidence="1 2">UH-Slu-Lm8-n1</strain>
    </source>
</reference>
<dbReference type="AlphaFoldDB" id="A0A0D0BU36"/>
<accession>A0A0D0BU36</accession>
<name>A0A0D0BU36_9AGAM</name>
<dbReference type="HOGENOM" id="CLU_2265503_0_0_1"/>
<reference evidence="2" key="2">
    <citation type="submission" date="2015-01" db="EMBL/GenBank/DDBJ databases">
        <title>Evolutionary Origins and Diversification of the Mycorrhizal Mutualists.</title>
        <authorList>
            <consortium name="DOE Joint Genome Institute"/>
            <consortium name="Mycorrhizal Genomics Consortium"/>
            <person name="Kohler A."/>
            <person name="Kuo A."/>
            <person name="Nagy L.G."/>
            <person name="Floudas D."/>
            <person name="Copeland A."/>
            <person name="Barry K.W."/>
            <person name="Cichocki N."/>
            <person name="Veneault-Fourrey C."/>
            <person name="LaButti K."/>
            <person name="Lindquist E.A."/>
            <person name="Lipzen A."/>
            <person name="Lundell T."/>
            <person name="Morin E."/>
            <person name="Murat C."/>
            <person name="Riley R."/>
            <person name="Ohm R."/>
            <person name="Sun H."/>
            <person name="Tunlid A."/>
            <person name="Henrissat B."/>
            <person name="Grigoriev I.V."/>
            <person name="Hibbett D.S."/>
            <person name="Martin F."/>
        </authorList>
    </citation>
    <scope>NUCLEOTIDE SEQUENCE [LARGE SCALE GENOMIC DNA]</scope>
    <source>
        <strain evidence="2">UH-Slu-Lm8-n1</strain>
    </source>
</reference>
<proteinExistence type="predicted"/>
<protein>
    <submittedName>
        <fullName evidence="1">Uncharacterized protein</fullName>
    </submittedName>
</protein>
<dbReference type="Proteomes" id="UP000054485">
    <property type="component" value="Unassembled WGS sequence"/>
</dbReference>
<dbReference type="InParanoid" id="A0A0D0BU36"/>
<evidence type="ECO:0000313" key="2">
    <source>
        <dbReference type="Proteomes" id="UP000054485"/>
    </source>
</evidence>
<dbReference type="EMBL" id="KN835134">
    <property type="protein sequence ID" value="KIK49057.1"/>
    <property type="molecule type" value="Genomic_DNA"/>
</dbReference>